<proteinExistence type="predicted"/>
<organism evidence="1 2">
    <name type="scientific">Polaribacter gangjinensis</name>
    <dbReference type="NCBI Taxonomy" id="574710"/>
    <lineage>
        <taxon>Bacteria</taxon>
        <taxon>Pseudomonadati</taxon>
        <taxon>Bacteroidota</taxon>
        <taxon>Flavobacteriia</taxon>
        <taxon>Flavobacteriales</taxon>
        <taxon>Flavobacteriaceae</taxon>
    </lineage>
</organism>
<dbReference type="EMBL" id="MSCL01000001">
    <property type="protein sequence ID" value="PQJ73779.1"/>
    <property type="molecule type" value="Genomic_DNA"/>
</dbReference>
<evidence type="ECO:0000313" key="1">
    <source>
        <dbReference type="EMBL" id="PQJ73779.1"/>
    </source>
</evidence>
<name>A0A2S7W839_9FLAO</name>
<dbReference type="RefSeq" id="WP_105044933.1">
    <property type="nucleotide sequence ID" value="NZ_CP150662.1"/>
</dbReference>
<sequence length="370" mass="43686">MKIEIDFYTKNPFEKEASFRLQGITADSQETQLYEVFLKNMISYVYYQTNVYHQASDFIDYYGNLKDVSLQILLRKYFIGNLKTGLNVNSFASPIIDFCVHEFQIFERFNSIESELYIQFIRKYYNVFRRIDTLVDFEFEPTKGDDFLGYLNNYGLILPHINIELIASLLDQYFVVVCKNLCRSYINSFDENDITDWESEIILRDIYVAMKFDLLEENEQAQLVLYSKRWILQLFKSFSILKNIRYNINNKGDFIFQPFIDKFSNYFSFAEKKVVAEKSYPTHIFATYEVYHLFNTLAQGLRIKVSVSFVYRLLHEKGLILVKDAPFREWYNLQSYPLTLSTATETLANSKSSEREQFVAIVASLLGVTL</sequence>
<comment type="caution">
    <text evidence="1">The sequence shown here is derived from an EMBL/GenBank/DDBJ whole genome shotgun (WGS) entry which is preliminary data.</text>
</comment>
<dbReference type="Proteomes" id="UP000237608">
    <property type="component" value="Unassembled WGS sequence"/>
</dbReference>
<dbReference type="AlphaFoldDB" id="A0A2S7W839"/>
<keyword evidence="2" id="KW-1185">Reference proteome</keyword>
<evidence type="ECO:0000313" key="2">
    <source>
        <dbReference type="Proteomes" id="UP000237608"/>
    </source>
</evidence>
<accession>A0A2S7W839</accession>
<dbReference type="OrthoDB" id="1202267at2"/>
<protein>
    <submittedName>
        <fullName evidence="1">Uncharacterized protein</fullName>
    </submittedName>
</protein>
<gene>
    <name evidence="1" type="ORF">BTO13_00130</name>
</gene>
<reference evidence="1 2" key="1">
    <citation type="submission" date="2016-12" db="EMBL/GenBank/DDBJ databases">
        <title>Trade-off between light-utilization and light-protection in marine flavobacteria.</title>
        <authorList>
            <person name="Kumagai Y."/>
            <person name="Yoshizawa S."/>
            <person name="Kogure K."/>
            <person name="Iwasaki W."/>
        </authorList>
    </citation>
    <scope>NUCLEOTIDE SEQUENCE [LARGE SCALE GENOMIC DNA]</scope>
    <source>
        <strain evidence="1 2">KCTC 22729</strain>
    </source>
</reference>